<evidence type="ECO:0000313" key="2">
    <source>
        <dbReference type="Proteomes" id="UP000598820"/>
    </source>
</evidence>
<dbReference type="RefSeq" id="WP_190891929.1">
    <property type="nucleotide sequence ID" value="NZ_JACWZY010000040.1"/>
</dbReference>
<organism evidence="1 2">
    <name type="scientific">Spirosoma profusum</name>
    <dbReference type="NCBI Taxonomy" id="2771354"/>
    <lineage>
        <taxon>Bacteria</taxon>
        <taxon>Pseudomonadati</taxon>
        <taxon>Bacteroidota</taxon>
        <taxon>Cytophagia</taxon>
        <taxon>Cytophagales</taxon>
        <taxon>Cytophagaceae</taxon>
        <taxon>Spirosoma</taxon>
    </lineage>
</organism>
<comment type="caution">
    <text evidence="1">The sequence shown here is derived from an EMBL/GenBank/DDBJ whole genome shotgun (WGS) entry which is preliminary data.</text>
</comment>
<protein>
    <submittedName>
        <fullName evidence="1">Rrf2 family transcriptional regulator</fullName>
    </submittedName>
</protein>
<accession>A0A927AV39</accession>
<evidence type="ECO:0000313" key="1">
    <source>
        <dbReference type="EMBL" id="MBD2704951.1"/>
    </source>
</evidence>
<dbReference type="AlphaFoldDB" id="A0A927AV39"/>
<dbReference type="InterPro" id="IPR036388">
    <property type="entry name" value="WH-like_DNA-bd_sf"/>
</dbReference>
<dbReference type="Proteomes" id="UP000598820">
    <property type="component" value="Unassembled WGS sequence"/>
</dbReference>
<sequence>MAANVLQNHNRNPYGSYKDKQHLVLFTADDFYMSLLLFRCSPIALRVMLVLASKLNADGYATASLAELAKSLRTNPSYVNKAILELAKYELIQKKKRSEYWIQPDVFRPALIEV</sequence>
<proteinExistence type="predicted"/>
<dbReference type="SUPFAM" id="SSF46785">
    <property type="entry name" value="Winged helix' DNA-binding domain"/>
    <property type="match status" value="1"/>
</dbReference>
<dbReference type="Gene3D" id="1.10.10.10">
    <property type="entry name" value="Winged helix-like DNA-binding domain superfamily/Winged helix DNA-binding domain"/>
    <property type="match status" value="1"/>
</dbReference>
<name>A0A927AV39_9BACT</name>
<keyword evidence="2" id="KW-1185">Reference proteome</keyword>
<dbReference type="EMBL" id="JACWZY010000040">
    <property type="protein sequence ID" value="MBD2704951.1"/>
    <property type="molecule type" value="Genomic_DNA"/>
</dbReference>
<gene>
    <name evidence="1" type="ORF">IC229_30250</name>
</gene>
<dbReference type="InterPro" id="IPR036390">
    <property type="entry name" value="WH_DNA-bd_sf"/>
</dbReference>
<reference evidence="1" key="1">
    <citation type="submission" date="2020-09" db="EMBL/GenBank/DDBJ databases">
        <authorList>
            <person name="Kim M.K."/>
        </authorList>
    </citation>
    <scope>NUCLEOTIDE SEQUENCE</scope>
    <source>
        <strain evidence="1">BT702</strain>
    </source>
</reference>